<comment type="caution">
    <text evidence="4">The sequence shown here is derived from an EMBL/GenBank/DDBJ whole genome shotgun (WGS) entry which is preliminary data.</text>
</comment>
<keyword evidence="2" id="KW-0808">Transferase</keyword>
<feature type="region of interest" description="Disordered" evidence="3">
    <location>
        <begin position="165"/>
        <end position="190"/>
    </location>
</feature>
<gene>
    <name evidence="4" type="primary">gb15668</name>
    <name evidence="4" type="ORF">PR202_gb15668</name>
</gene>
<dbReference type="Gene3D" id="3.40.50.2000">
    <property type="entry name" value="Glycogen Phosphorylase B"/>
    <property type="match status" value="1"/>
</dbReference>
<dbReference type="SUPFAM" id="SSF53756">
    <property type="entry name" value="UDP-Glycosyltransferase/glycogen phosphorylase"/>
    <property type="match status" value="1"/>
</dbReference>
<organism evidence="4 5">
    <name type="scientific">Eleusine coracana subsp. coracana</name>
    <dbReference type="NCBI Taxonomy" id="191504"/>
    <lineage>
        <taxon>Eukaryota</taxon>
        <taxon>Viridiplantae</taxon>
        <taxon>Streptophyta</taxon>
        <taxon>Embryophyta</taxon>
        <taxon>Tracheophyta</taxon>
        <taxon>Spermatophyta</taxon>
        <taxon>Magnoliopsida</taxon>
        <taxon>Liliopsida</taxon>
        <taxon>Poales</taxon>
        <taxon>Poaceae</taxon>
        <taxon>PACMAD clade</taxon>
        <taxon>Chloridoideae</taxon>
        <taxon>Cynodonteae</taxon>
        <taxon>Eleusininae</taxon>
        <taxon>Eleusine</taxon>
    </lineage>
</organism>
<evidence type="ECO:0000256" key="3">
    <source>
        <dbReference type="SAM" id="MobiDB-lite"/>
    </source>
</evidence>
<reference evidence="4" key="2">
    <citation type="submission" date="2021-12" db="EMBL/GenBank/DDBJ databases">
        <title>Resequencing data analysis of finger millet.</title>
        <authorList>
            <person name="Hatakeyama M."/>
            <person name="Aluri S."/>
            <person name="Balachadran M.T."/>
            <person name="Sivarajan S.R."/>
            <person name="Poveda L."/>
            <person name="Shimizu-Inatsugi R."/>
            <person name="Schlapbach R."/>
            <person name="Sreeman S.M."/>
            <person name="Shimizu K.K."/>
        </authorList>
    </citation>
    <scope>NUCLEOTIDE SEQUENCE</scope>
</reference>
<name>A0AAV5EW42_ELECO</name>
<evidence type="ECO:0000256" key="2">
    <source>
        <dbReference type="ARBA" id="ARBA00022679"/>
    </source>
</evidence>
<dbReference type="GO" id="GO:0080044">
    <property type="term" value="F:quercetin 7-O-glucosyltransferase activity"/>
    <property type="evidence" value="ECO:0007669"/>
    <property type="project" value="TreeGrafter"/>
</dbReference>
<dbReference type="InterPro" id="IPR002213">
    <property type="entry name" value="UDP_glucos_trans"/>
</dbReference>
<dbReference type="Pfam" id="PF00201">
    <property type="entry name" value="UDPGT"/>
    <property type="match status" value="1"/>
</dbReference>
<dbReference type="PANTHER" id="PTHR11926:SF1537">
    <property type="entry name" value="OS08G0168700 PROTEIN"/>
    <property type="match status" value="1"/>
</dbReference>
<dbReference type="Proteomes" id="UP001054889">
    <property type="component" value="Unassembled WGS sequence"/>
</dbReference>
<sequence>MIDWIPGLPPICLGDVSSFVRTTDPDDFSLWCNDTRSPRDRTASPCHRRAWGAAMPQLLLDPPAPPPHPPSPTSWLHQPRQSCTVRSGEEERARKIWLRTPLPSDPAHGLDLAFLAHPLAPAATHIQRSRSLAAPFWARWHQDELMVAGEAELRVGSVRATVRRRATARGRGGQAELNEDQKEEQEGKPVPAMAMAKELRKLLGGEGGEASPATKSRHRTPAVIDPGRAGEQSSSQHRSVAAKREHGERVLRHRAVGCFFLTHNGGNSTLEALAAGVPMLCWPAFADGYTNCKYACEVWDAEVTRDRVMKSEGIRACAARWKAESEKAVCPVGRPTRACWGSPESAAR</sequence>
<accession>A0AAV5EW42</accession>
<dbReference type="GO" id="GO:0080043">
    <property type="term" value="F:quercetin 3-O-glucosyltransferase activity"/>
    <property type="evidence" value="ECO:0007669"/>
    <property type="project" value="TreeGrafter"/>
</dbReference>
<evidence type="ECO:0000256" key="1">
    <source>
        <dbReference type="ARBA" id="ARBA00009995"/>
    </source>
</evidence>
<evidence type="ECO:0000313" key="4">
    <source>
        <dbReference type="EMBL" id="GJN27628.1"/>
    </source>
</evidence>
<feature type="compositionally biased region" description="Pro residues" evidence="3">
    <location>
        <begin position="62"/>
        <end position="72"/>
    </location>
</feature>
<protein>
    <submittedName>
        <fullName evidence="4">Uncharacterized protein</fullName>
    </submittedName>
</protein>
<dbReference type="EMBL" id="BQKI01000079">
    <property type="protein sequence ID" value="GJN27628.1"/>
    <property type="molecule type" value="Genomic_DNA"/>
</dbReference>
<evidence type="ECO:0000313" key="5">
    <source>
        <dbReference type="Proteomes" id="UP001054889"/>
    </source>
</evidence>
<reference evidence="4" key="1">
    <citation type="journal article" date="2018" name="DNA Res.">
        <title>Multiple hybrid de novo genome assembly of finger millet, an orphan allotetraploid crop.</title>
        <authorList>
            <person name="Hatakeyama M."/>
            <person name="Aluri S."/>
            <person name="Balachadran M.T."/>
            <person name="Sivarajan S.R."/>
            <person name="Patrignani A."/>
            <person name="Gruter S."/>
            <person name="Poveda L."/>
            <person name="Shimizu-Inatsugi R."/>
            <person name="Baeten J."/>
            <person name="Francoijs K.J."/>
            <person name="Nataraja K.N."/>
            <person name="Reddy Y.A.N."/>
            <person name="Phadnis S."/>
            <person name="Ravikumar R.L."/>
            <person name="Schlapbach R."/>
            <person name="Sreeman S.M."/>
            <person name="Shimizu K.K."/>
        </authorList>
    </citation>
    <scope>NUCLEOTIDE SEQUENCE</scope>
</reference>
<proteinExistence type="inferred from homology"/>
<feature type="region of interest" description="Disordered" evidence="3">
    <location>
        <begin position="57"/>
        <end position="81"/>
    </location>
</feature>
<comment type="similarity">
    <text evidence="1">Belongs to the UDP-glycosyltransferase family.</text>
</comment>
<dbReference type="AlphaFoldDB" id="A0AAV5EW42"/>
<dbReference type="PANTHER" id="PTHR11926">
    <property type="entry name" value="GLUCOSYL/GLUCURONOSYL TRANSFERASES"/>
    <property type="match status" value="1"/>
</dbReference>
<keyword evidence="5" id="KW-1185">Reference proteome</keyword>
<feature type="region of interest" description="Disordered" evidence="3">
    <location>
        <begin position="205"/>
        <end position="247"/>
    </location>
</feature>